<reference evidence="11 12" key="1">
    <citation type="journal article" date="2011" name="Science">
        <title>The ecoresponsive genome of Daphnia pulex.</title>
        <authorList>
            <person name="Colbourne J.K."/>
            <person name="Pfrender M.E."/>
            <person name="Gilbert D."/>
            <person name="Thomas W.K."/>
            <person name="Tucker A."/>
            <person name="Oakley T.H."/>
            <person name="Tokishita S."/>
            <person name="Aerts A."/>
            <person name="Arnold G.J."/>
            <person name="Basu M.K."/>
            <person name="Bauer D.J."/>
            <person name="Caceres C.E."/>
            <person name="Carmel L."/>
            <person name="Casola C."/>
            <person name="Choi J.H."/>
            <person name="Detter J.C."/>
            <person name="Dong Q."/>
            <person name="Dusheyko S."/>
            <person name="Eads B.D."/>
            <person name="Frohlich T."/>
            <person name="Geiler-Samerotte K.A."/>
            <person name="Gerlach D."/>
            <person name="Hatcher P."/>
            <person name="Jogdeo S."/>
            <person name="Krijgsveld J."/>
            <person name="Kriventseva E.V."/>
            <person name="Kultz D."/>
            <person name="Laforsch C."/>
            <person name="Lindquist E."/>
            <person name="Lopez J."/>
            <person name="Manak J.R."/>
            <person name="Muller J."/>
            <person name="Pangilinan J."/>
            <person name="Patwardhan R.P."/>
            <person name="Pitluck S."/>
            <person name="Pritham E.J."/>
            <person name="Rechtsteiner A."/>
            <person name="Rho M."/>
            <person name="Rogozin I.B."/>
            <person name="Sakarya O."/>
            <person name="Salamov A."/>
            <person name="Schaack S."/>
            <person name="Shapiro H."/>
            <person name="Shiga Y."/>
            <person name="Skalitzky C."/>
            <person name="Smith Z."/>
            <person name="Souvorov A."/>
            <person name="Sung W."/>
            <person name="Tang Z."/>
            <person name="Tsuchiya D."/>
            <person name="Tu H."/>
            <person name="Vos H."/>
            <person name="Wang M."/>
            <person name="Wolf Y.I."/>
            <person name="Yamagata H."/>
            <person name="Yamada T."/>
            <person name="Ye Y."/>
            <person name="Shaw J.R."/>
            <person name="Andrews J."/>
            <person name="Crease T.J."/>
            <person name="Tang H."/>
            <person name="Lucas S.M."/>
            <person name="Robertson H.M."/>
            <person name="Bork P."/>
            <person name="Koonin E.V."/>
            <person name="Zdobnov E.M."/>
            <person name="Grigoriev I.V."/>
            <person name="Lynch M."/>
            <person name="Boore J.L."/>
        </authorList>
    </citation>
    <scope>NUCLEOTIDE SEQUENCE [LARGE SCALE GENOMIC DNA]</scope>
</reference>
<gene>
    <name evidence="11" type="ORF">DAPPUDRAFT_59407</name>
</gene>
<evidence type="ECO:0000256" key="5">
    <source>
        <dbReference type="ARBA" id="ARBA00023065"/>
    </source>
</evidence>
<dbReference type="Gene3D" id="2.60.120.10">
    <property type="entry name" value="Jelly Rolls"/>
    <property type="match status" value="1"/>
</dbReference>
<dbReference type="Proteomes" id="UP000000305">
    <property type="component" value="Unassembled WGS sequence"/>
</dbReference>
<keyword evidence="4 9" id="KW-1133">Transmembrane helix</keyword>
<keyword evidence="3 9" id="KW-0812">Transmembrane</keyword>
<dbReference type="PROSITE" id="PS50042">
    <property type="entry name" value="CNMP_BINDING_3"/>
    <property type="match status" value="1"/>
</dbReference>
<dbReference type="GO" id="GO:0030553">
    <property type="term" value="F:cGMP binding"/>
    <property type="evidence" value="ECO:0000318"/>
    <property type="project" value="GO_Central"/>
</dbReference>
<evidence type="ECO:0000313" key="12">
    <source>
        <dbReference type="Proteomes" id="UP000000305"/>
    </source>
</evidence>
<dbReference type="PANTHER" id="PTHR45638">
    <property type="entry name" value="CYCLIC NUCLEOTIDE-GATED CATION CHANNEL SUBUNIT A"/>
    <property type="match status" value="1"/>
</dbReference>
<dbReference type="EMBL" id="GL732602">
    <property type="protein sequence ID" value="EFX72156.1"/>
    <property type="molecule type" value="Genomic_DNA"/>
</dbReference>
<proteinExistence type="predicted"/>
<dbReference type="KEGG" id="dpx:DAPPUDRAFT_59407"/>
<protein>
    <recommendedName>
        <fullName evidence="10">Cyclic nucleotide-binding domain-containing protein</fullName>
    </recommendedName>
</protein>
<feature type="transmembrane region" description="Helical" evidence="9">
    <location>
        <begin position="143"/>
        <end position="161"/>
    </location>
</feature>
<dbReference type="FunFam" id="2.60.120.10:FF:000078">
    <property type="entry name" value="Cyclic nucleotide-gated channel"/>
    <property type="match status" value="1"/>
</dbReference>
<dbReference type="Gene3D" id="1.10.287.630">
    <property type="entry name" value="Helix hairpin bin"/>
    <property type="match status" value="1"/>
</dbReference>
<dbReference type="CDD" id="cd00038">
    <property type="entry name" value="CAP_ED"/>
    <property type="match status" value="1"/>
</dbReference>
<dbReference type="Pfam" id="PF00520">
    <property type="entry name" value="Ion_trans"/>
    <property type="match status" value="1"/>
</dbReference>
<dbReference type="GO" id="GO:0098655">
    <property type="term" value="P:monoatomic cation transmembrane transport"/>
    <property type="evidence" value="ECO:0000318"/>
    <property type="project" value="GO_Central"/>
</dbReference>
<evidence type="ECO:0000256" key="8">
    <source>
        <dbReference type="ARBA" id="ARBA00023303"/>
    </source>
</evidence>
<dbReference type="GO" id="GO:0005222">
    <property type="term" value="F:intracellularly cAMP-activated cation channel activity"/>
    <property type="evidence" value="ECO:0000318"/>
    <property type="project" value="GO_Central"/>
</dbReference>
<feature type="non-terminal residue" evidence="11">
    <location>
        <position position="430"/>
    </location>
</feature>
<dbReference type="GO" id="GO:0017071">
    <property type="term" value="C:intracellular cyclic nucleotide activated cation channel complex"/>
    <property type="evidence" value="ECO:0000318"/>
    <property type="project" value="GO_Central"/>
</dbReference>
<dbReference type="OMA" id="HSFKCLT"/>
<dbReference type="OrthoDB" id="421226at2759"/>
<evidence type="ECO:0000259" key="10">
    <source>
        <dbReference type="PROSITE" id="PS50042"/>
    </source>
</evidence>
<keyword evidence="6 9" id="KW-0472">Membrane</keyword>
<evidence type="ECO:0000256" key="1">
    <source>
        <dbReference type="ARBA" id="ARBA00004141"/>
    </source>
</evidence>
<evidence type="ECO:0000256" key="2">
    <source>
        <dbReference type="ARBA" id="ARBA00022448"/>
    </source>
</evidence>
<evidence type="ECO:0000313" key="11">
    <source>
        <dbReference type="EMBL" id="EFX72156.1"/>
    </source>
</evidence>
<dbReference type="SUPFAM" id="SSF51206">
    <property type="entry name" value="cAMP-binding domain-like"/>
    <property type="match status" value="1"/>
</dbReference>
<evidence type="ECO:0000256" key="9">
    <source>
        <dbReference type="SAM" id="Phobius"/>
    </source>
</evidence>
<dbReference type="GO" id="GO:0005223">
    <property type="term" value="F:intracellularly cGMP-activated cation channel activity"/>
    <property type="evidence" value="ECO:0000318"/>
    <property type="project" value="GO_Central"/>
</dbReference>
<keyword evidence="5" id="KW-0406">Ion transport</keyword>
<dbReference type="FunFam" id="1.10.287.630:FF:000001">
    <property type="entry name" value="Cyclic nucleotide-gated channel alpha 3"/>
    <property type="match status" value="1"/>
</dbReference>
<dbReference type="STRING" id="6669.E9H807"/>
<dbReference type="InterPro" id="IPR018488">
    <property type="entry name" value="cNMP-bd_CS"/>
</dbReference>
<accession>E9H807</accession>
<dbReference type="InterPro" id="IPR050866">
    <property type="entry name" value="CNG_cation_channel"/>
</dbReference>
<dbReference type="InParanoid" id="E9H807"/>
<dbReference type="SUPFAM" id="SSF81324">
    <property type="entry name" value="Voltage-gated potassium channels"/>
    <property type="match status" value="1"/>
</dbReference>
<keyword evidence="12" id="KW-1185">Reference proteome</keyword>
<dbReference type="SMART" id="SM00100">
    <property type="entry name" value="cNMP"/>
    <property type="match status" value="1"/>
</dbReference>
<dbReference type="PANTHER" id="PTHR45638:SF1">
    <property type="entry name" value="CYCLIC NUCLEOTIDE-GATED ION CHANNEL SUBUNIT B, ISOFORM A"/>
    <property type="match status" value="1"/>
</dbReference>
<dbReference type="AlphaFoldDB" id="E9H807"/>
<dbReference type="PROSITE" id="PS00888">
    <property type="entry name" value="CNMP_BINDING_1"/>
    <property type="match status" value="1"/>
</dbReference>
<organism evidence="11 12">
    <name type="scientific">Daphnia pulex</name>
    <name type="common">Water flea</name>
    <dbReference type="NCBI Taxonomy" id="6669"/>
    <lineage>
        <taxon>Eukaryota</taxon>
        <taxon>Metazoa</taxon>
        <taxon>Ecdysozoa</taxon>
        <taxon>Arthropoda</taxon>
        <taxon>Crustacea</taxon>
        <taxon>Branchiopoda</taxon>
        <taxon>Diplostraca</taxon>
        <taxon>Cladocera</taxon>
        <taxon>Anomopoda</taxon>
        <taxon>Daphniidae</taxon>
        <taxon>Daphnia</taxon>
    </lineage>
</organism>
<evidence type="ECO:0000256" key="4">
    <source>
        <dbReference type="ARBA" id="ARBA00022989"/>
    </source>
</evidence>
<dbReference type="HOGENOM" id="CLU_005746_12_2_1"/>
<dbReference type="InterPro" id="IPR000595">
    <property type="entry name" value="cNMP-bd_dom"/>
</dbReference>
<dbReference type="GO" id="GO:0005886">
    <property type="term" value="C:plasma membrane"/>
    <property type="evidence" value="ECO:0000318"/>
    <property type="project" value="GO_Central"/>
</dbReference>
<dbReference type="Pfam" id="PF00027">
    <property type="entry name" value="cNMP_binding"/>
    <property type="match status" value="1"/>
</dbReference>
<dbReference type="Gene3D" id="1.10.287.70">
    <property type="match status" value="1"/>
</dbReference>
<dbReference type="InterPro" id="IPR018490">
    <property type="entry name" value="cNMP-bd_dom_sf"/>
</dbReference>
<keyword evidence="2" id="KW-0813">Transport</keyword>
<evidence type="ECO:0000256" key="3">
    <source>
        <dbReference type="ARBA" id="ARBA00022692"/>
    </source>
</evidence>
<feature type="transmembrane region" description="Helical" evidence="9">
    <location>
        <begin position="209"/>
        <end position="228"/>
    </location>
</feature>
<keyword evidence="8" id="KW-0407">Ion channel</keyword>
<dbReference type="InterPro" id="IPR005821">
    <property type="entry name" value="Ion_trans_dom"/>
</dbReference>
<evidence type="ECO:0000256" key="7">
    <source>
        <dbReference type="ARBA" id="ARBA00023286"/>
    </source>
</evidence>
<name>E9H807_DAPPU</name>
<dbReference type="FunFam" id="1.10.287.70:FF:000149">
    <property type="entry name" value="Cyclic nucleotide-gated cation channel beta-1"/>
    <property type="match status" value="1"/>
</dbReference>
<evidence type="ECO:0000256" key="6">
    <source>
        <dbReference type="ARBA" id="ARBA00023136"/>
    </source>
</evidence>
<sequence>GSVYISWLFVVSSSFMYNLWSVPLRMTFPYQDDSNIHLWLIADYVADVAYLADTFLIRPRLRFVREGSWVEDVTDCRNNYIASLGSKIDVLSLTPLDLLYLYFGLQSSLLRFPRMIRILPFWEFFDRLDMMAPSPFIIRIGRTLFYMLYLIHLNACAYFFYSKWAGIGNDAFVFQGEGNAYLRCFYFAMKTATKIGKNPKPANNVDRTFMIFNWLIGVFACAAIIGQIRDIMAAAERSKTEYRERLDRTVQLMNRLNLPPRIQDRIRMWFTYSWSTQKTLDEIASLVALPHNMQMDIAMNVHVQTLSKVQLFQDCDPALIRDLVLKLKPVLFLPGDLVCKKGEVGKEMYIVKQGQVQVMGGPNNDKILVTLSEGSVFGEISLLAVGGGNRRMADVRSQGYSNLFVLSKSDLNEALEYHPEAQKVLQRKAK</sequence>
<dbReference type="PhylomeDB" id="E9H807"/>
<dbReference type="eggNOG" id="KOG0499">
    <property type="taxonomic scope" value="Eukaryota"/>
</dbReference>
<comment type="subcellular location">
    <subcellularLocation>
        <location evidence="1">Membrane</location>
        <topology evidence="1">Multi-pass membrane protein</topology>
    </subcellularLocation>
</comment>
<keyword evidence="7" id="KW-1071">Ligand-gated ion channel</keyword>
<dbReference type="InterPro" id="IPR014710">
    <property type="entry name" value="RmlC-like_jellyroll"/>
</dbReference>
<feature type="domain" description="Cyclic nucleotide-binding" evidence="10">
    <location>
        <begin position="311"/>
        <end position="415"/>
    </location>
</feature>